<accession>A0AA38GR75</accession>
<feature type="region of interest" description="Disordered" evidence="1">
    <location>
        <begin position="1"/>
        <end position="65"/>
    </location>
</feature>
<comment type="caution">
    <text evidence="2">The sequence shown here is derived from an EMBL/GenBank/DDBJ whole genome shotgun (WGS) entry which is preliminary data.</text>
</comment>
<feature type="compositionally biased region" description="Basic and acidic residues" evidence="1">
    <location>
        <begin position="23"/>
        <end position="53"/>
    </location>
</feature>
<dbReference type="AlphaFoldDB" id="A0AA38GR75"/>
<feature type="non-terminal residue" evidence="2">
    <location>
        <position position="119"/>
    </location>
</feature>
<protein>
    <submittedName>
        <fullName evidence="2">Uncharacterized protein</fullName>
    </submittedName>
</protein>
<gene>
    <name evidence="2" type="ORF">KI387_005483</name>
</gene>
<proteinExistence type="predicted"/>
<organism evidence="2 3">
    <name type="scientific">Taxus chinensis</name>
    <name type="common">Chinese yew</name>
    <name type="synonym">Taxus wallichiana var. chinensis</name>
    <dbReference type="NCBI Taxonomy" id="29808"/>
    <lineage>
        <taxon>Eukaryota</taxon>
        <taxon>Viridiplantae</taxon>
        <taxon>Streptophyta</taxon>
        <taxon>Embryophyta</taxon>
        <taxon>Tracheophyta</taxon>
        <taxon>Spermatophyta</taxon>
        <taxon>Pinopsida</taxon>
        <taxon>Pinidae</taxon>
        <taxon>Conifers II</taxon>
        <taxon>Cupressales</taxon>
        <taxon>Taxaceae</taxon>
        <taxon>Taxus</taxon>
    </lineage>
</organism>
<feature type="non-terminal residue" evidence="2">
    <location>
        <position position="1"/>
    </location>
</feature>
<sequence>MKNLREKIRGKTLKVVRNGSSKAPREECEEDSRRDQVMRSHVGEISDLPHTKEDMEEENEFHDAQETIPSEIREKTSKKEVLASQRSRISETTMLGILEKVNAMMNVESNYEYKEEIAD</sequence>
<dbReference type="Proteomes" id="UP000824469">
    <property type="component" value="Unassembled WGS sequence"/>
</dbReference>
<evidence type="ECO:0000313" key="2">
    <source>
        <dbReference type="EMBL" id="KAH9325305.1"/>
    </source>
</evidence>
<reference evidence="2 3" key="1">
    <citation type="journal article" date="2021" name="Nat. Plants">
        <title>The Taxus genome provides insights into paclitaxel biosynthesis.</title>
        <authorList>
            <person name="Xiong X."/>
            <person name="Gou J."/>
            <person name="Liao Q."/>
            <person name="Li Y."/>
            <person name="Zhou Q."/>
            <person name="Bi G."/>
            <person name="Li C."/>
            <person name="Du R."/>
            <person name="Wang X."/>
            <person name="Sun T."/>
            <person name="Guo L."/>
            <person name="Liang H."/>
            <person name="Lu P."/>
            <person name="Wu Y."/>
            <person name="Zhang Z."/>
            <person name="Ro D.K."/>
            <person name="Shang Y."/>
            <person name="Huang S."/>
            <person name="Yan J."/>
        </authorList>
    </citation>
    <scope>NUCLEOTIDE SEQUENCE [LARGE SCALE GENOMIC DNA]</scope>
    <source>
        <strain evidence="2">Ta-2019</strain>
    </source>
</reference>
<evidence type="ECO:0000256" key="1">
    <source>
        <dbReference type="SAM" id="MobiDB-lite"/>
    </source>
</evidence>
<keyword evidence="3" id="KW-1185">Reference proteome</keyword>
<name>A0AA38GR75_TAXCH</name>
<evidence type="ECO:0000313" key="3">
    <source>
        <dbReference type="Proteomes" id="UP000824469"/>
    </source>
</evidence>
<dbReference type="EMBL" id="JAHRHJ020000002">
    <property type="protein sequence ID" value="KAH9325305.1"/>
    <property type="molecule type" value="Genomic_DNA"/>
</dbReference>